<dbReference type="Pfam" id="PF16050">
    <property type="entry name" value="CDC73_N"/>
    <property type="match status" value="1"/>
</dbReference>
<evidence type="ECO:0000256" key="4">
    <source>
        <dbReference type="ARBA" id="ARBA00023163"/>
    </source>
</evidence>
<evidence type="ECO:0000259" key="7">
    <source>
        <dbReference type="Pfam" id="PF05179"/>
    </source>
</evidence>
<dbReference type="GO" id="GO:0016593">
    <property type="term" value="C:Cdc73/Paf1 complex"/>
    <property type="evidence" value="ECO:0007669"/>
    <property type="project" value="InterPro"/>
</dbReference>
<feature type="compositionally biased region" description="Basic and acidic residues" evidence="6">
    <location>
        <begin position="265"/>
        <end position="278"/>
    </location>
</feature>
<evidence type="ECO:0000313" key="9">
    <source>
        <dbReference type="EMBL" id="EGD75489.1"/>
    </source>
</evidence>
<dbReference type="OMA" id="CAFHLKY"/>
<evidence type="ECO:0000259" key="8">
    <source>
        <dbReference type="Pfam" id="PF16050"/>
    </source>
</evidence>
<gene>
    <name evidence="9" type="ORF">PTSG_06563</name>
</gene>
<dbReference type="eggNOG" id="KOG3786">
    <property type="taxonomic scope" value="Eukaryota"/>
</dbReference>
<feature type="region of interest" description="Disordered" evidence="6">
    <location>
        <begin position="118"/>
        <end position="221"/>
    </location>
</feature>
<evidence type="ECO:0000256" key="1">
    <source>
        <dbReference type="ARBA" id="ARBA00004123"/>
    </source>
</evidence>
<comment type="subcellular location">
    <subcellularLocation>
        <location evidence="1">Nucleus</location>
    </subcellularLocation>
</comment>
<evidence type="ECO:0000256" key="3">
    <source>
        <dbReference type="ARBA" id="ARBA00023015"/>
    </source>
</evidence>
<name>F2UG61_SALR5</name>
<keyword evidence="10" id="KW-1185">Reference proteome</keyword>
<dbReference type="FunCoup" id="F2UG61">
    <property type="interactions" value="1974"/>
</dbReference>
<keyword evidence="5" id="KW-0539">Nucleus</keyword>
<dbReference type="GO" id="GO:0000993">
    <property type="term" value="F:RNA polymerase II complex binding"/>
    <property type="evidence" value="ECO:0007669"/>
    <property type="project" value="TreeGrafter"/>
</dbReference>
<dbReference type="InterPro" id="IPR031336">
    <property type="entry name" value="CDC73_C"/>
</dbReference>
<dbReference type="OrthoDB" id="6732650at2759"/>
<feature type="compositionally biased region" description="Basic residues" evidence="6">
    <location>
        <begin position="335"/>
        <end position="344"/>
    </location>
</feature>
<keyword evidence="3" id="KW-0805">Transcription regulation</keyword>
<dbReference type="Pfam" id="PF05179">
    <property type="entry name" value="CDC73_C"/>
    <property type="match status" value="1"/>
</dbReference>
<feature type="compositionally biased region" description="Basic and acidic residues" evidence="6">
    <location>
        <begin position="195"/>
        <end position="209"/>
    </location>
</feature>
<proteinExistence type="inferred from homology"/>
<evidence type="ECO:0000313" key="10">
    <source>
        <dbReference type="Proteomes" id="UP000007799"/>
    </source>
</evidence>
<feature type="domain" description="Paf1 complex subunit Cdc73 N-terminal" evidence="8">
    <location>
        <begin position="5"/>
        <end position="293"/>
    </location>
</feature>
<dbReference type="InParanoid" id="F2UG61"/>
<dbReference type="STRING" id="946362.F2UG61"/>
<reference evidence="9" key="1">
    <citation type="submission" date="2009-08" db="EMBL/GenBank/DDBJ databases">
        <title>Annotation of Salpingoeca rosetta.</title>
        <authorList>
            <consortium name="The Broad Institute Genome Sequencing Platform"/>
            <person name="Russ C."/>
            <person name="Cuomo C."/>
            <person name="Burger G."/>
            <person name="Gray M.W."/>
            <person name="Holland P.W.H."/>
            <person name="King N."/>
            <person name="Lang F.B.F."/>
            <person name="Roger A.J."/>
            <person name="Ruiz-Trillo I."/>
            <person name="Young S.K."/>
            <person name="Zeng Q."/>
            <person name="Gargeya S."/>
            <person name="Alvarado L."/>
            <person name="Berlin A."/>
            <person name="Chapman S.B."/>
            <person name="Chen Z."/>
            <person name="Freedman E."/>
            <person name="Gellesch M."/>
            <person name="Goldberg J."/>
            <person name="Griggs A."/>
            <person name="Gujja S."/>
            <person name="Heilman E."/>
            <person name="Heiman D."/>
            <person name="Howarth C."/>
            <person name="Mehta T."/>
            <person name="Neiman D."/>
            <person name="Pearson M."/>
            <person name="Roberts A."/>
            <person name="Saif S."/>
            <person name="Shea T."/>
            <person name="Shenoy N."/>
            <person name="Sisk P."/>
            <person name="Stolte C."/>
            <person name="Sykes S."/>
            <person name="White J."/>
            <person name="Yandava C."/>
            <person name="Haas B."/>
            <person name="Nusbaum C."/>
            <person name="Birren B."/>
        </authorList>
    </citation>
    <scope>NUCLEOTIDE SEQUENCE [LARGE SCALE GENOMIC DNA]</scope>
    <source>
        <strain evidence="9">ATCC 50818</strain>
    </source>
</reference>
<dbReference type="FunFam" id="3.40.50.11990:FF:000002">
    <property type="entry name" value="protein CDC73 homolog"/>
    <property type="match status" value="1"/>
</dbReference>
<dbReference type="InterPro" id="IPR007852">
    <property type="entry name" value="Cdc73/Parafibromin"/>
</dbReference>
<sequence>MDTPDSLTLLRRFAQDRRSGRVEDGKIIVGEWMIDAKAHTNYKTRKGAFLSNEAVFFFIQHMDEKHGEYMKQALQASVPAVSRVDRVNLQQYLLGEIKESDAVDPTAPTHLAMPAELRQQRADASSAAAHEAAADEEEGMSAKRAAPHEEGALAAKRARQEGESAMADKEATSADGSAAAKGQAAEAAAAPSATDRQREQQPKKHEQRVSKAGLAPLKASQATRNIMKNELVFQTRTTVLKAKGKSFVNVLKTTRNMLNGKGKKGKGDKGDQQDKGSKESQQASAPTYERYNQPAPQQDSYGNVDIMGTNYQPGTIYNEDKPKEPKKQAEAAPKPKPKPKKRTSKTPIIIVPGGATAKITLANVKAFLEEGKYLSIDEALRNQKSRPQSVYVYRKRPEGTVPYHVIDNVAKLSPEDWKRVVAVVVAGPKWQFKDFPEMKNGKQPVDIFCKYRAFYINFKDERVHPNAKEWDCSILQLSRSQRHLDQTASRRFWETLDQWTAGRYPLLRL</sequence>
<dbReference type="Proteomes" id="UP000007799">
    <property type="component" value="Unassembled WGS sequence"/>
</dbReference>
<dbReference type="InterPro" id="IPR032041">
    <property type="entry name" value="Cdc73_N"/>
</dbReference>
<protein>
    <recommendedName>
        <fullName evidence="11">Cell division control protein 73 C-terminal domain-containing protein</fullName>
    </recommendedName>
</protein>
<evidence type="ECO:0008006" key="11">
    <source>
        <dbReference type="Google" id="ProtNLM"/>
    </source>
</evidence>
<feature type="compositionally biased region" description="Low complexity" evidence="6">
    <location>
        <begin position="173"/>
        <end position="193"/>
    </location>
</feature>
<dbReference type="Gene3D" id="3.40.50.11990">
    <property type="entry name" value="RNA polymerase II accessory factor, Cdc73 C-terminal domain"/>
    <property type="match status" value="1"/>
</dbReference>
<accession>F2UG61</accession>
<dbReference type="InterPro" id="IPR038103">
    <property type="entry name" value="CDC73_C_sf"/>
</dbReference>
<feature type="compositionally biased region" description="Basic and acidic residues" evidence="6">
    <location>
        <begin position="158"/>
        <end position="172"/>
    </location>
</feature>
<dbReference type="GO" id="GO:0032968">
    <property type="term" value="P:positive regulation of transcription elongation by RNA polymerase II"/>
    <property type="evidence" value="ECO:0007669"/>
    <property type="project" value="TreeGrafter"/>
</dbReference>
<comment type="similarity">
    <text evidence="2">Belongs to the CDC73 family.</text>
</comment>
<feature type="compositionally biased region" description="Basic and acidic residues" evidence="6">
    <location>
        <begin position="318"/>
        <end position="329"/>
    </location>
</feature>
<dbReference type="GO" id="GO:0006368">
    <property type="term" value="P:transcription elongation by RNA polymerase II"/>
    <property type="evidence" value="ECO:0007669"/>
    <property type="project" value="InterPro"/>
</dbReference>
<dbReference type="RefSeq" id="XP_004991946.1">
    <property type="nucleotide sequence ID" value="XM_004991889.1"/>
</dbReference>
<keyword evidence="4" id="KW-0804">Transcription</keyword>
<dbReference type="GeneID" id="16072506"/>
<evidence type="ECO:0000256" key="2">
    <source>
        <dbReference type="ARBA" id="ARBA00010427"/>
    </source>
</evidence>
<evidence type="ECO:0000256" key="6">
    <source>
        <dbReference type="SAM" id="MobiDB-lite"/>
    </source>
</evidence>
<dbReference type="PANTHER" id="PTHR12466:SF8">
    <property type="entry name" value="PARAFIBROMIN"/>
    <property type="match status" value="1"/>
</dbReference>
<dbReference type="KEGG" id="sre:PTSG_06563"/>
<dbReference type="PANTHER" id="PTHR12466">
    <property type="entry name" value="CDC73 DOMAIN PROTEIN"/>
    <property type="match status" value="1"/>
</dbReference>
<feature type="compositionally biased region" description="Low complexity" evidence="6">
    <location>
        <begin position="122"/>
        <end position="131"/>
    </location>
</feature>
<dbReference type="EMBL" id="GL832972">
    <property type="protein sequence ID" value="EGD75489.1"/>
    <property type="molecule type" value="Genomic_DNA"/>
</dbReference>
<evidence type="ECO:0000256" key="5">
    <source>
        <dbReference type="ARBA" id="ARBA00023242"/>
    </source>
</evidence>
<feature type="region of interest" description="Disordered" evidence="6">
    <location>
        <begin position="254"/>
        <end position="345"/>
    </location>
</feature>
<dbReference type="AlphaFoldDB" id="F2UG61"/>
<feature type="domain" description="Cell division control protein 73 C-terminal" evidence="7">
    <location>
        <begin position="344"/>
        <end position="499"/>
    </location>
</feature>
<organism evidence="10">
    <name type="scientific">Salpingoeca rosetta (strain ATCC 50818 / BSB-021)</name>
    <dbReference type="NCBI Taxonomy" id="946362"/>
    <lineage>
        <taxon>Eukaryota</taxon>
        <taxon>Choanoflagellata</taxon>
        <taxon>Craspedida</taxon>
        <taxon>Salpingoecidae</taxon>
        <taxon>Salpingoeca</taxon>
    </lineage>
</organism>